<dbReference type="AlphaFoldDB" id="A0A250VIM9"/>
<proteinExistence type="predicted"/>
<protein>
    <submittedName>
        <fullName evidence="1">HEXXH motif domain-containing protein</fullName>
    </submittedName>
</protein>
<dbReference type="RefSeq" id="WP_067376407.1">
    <property type="nucleotide sequence ID" value="NZ_BDQI01000012.1"/>
</dbReference>
<accession>A0A250VIM9</accession>
<dbReference type="EMBL" id="BDQI01000012">
    <property type="protein sequence ID" value="GAX54047.1"/>
    <property type="molecule type" value="Genomic_DNA"/>
</dbReference>
<evidence type="ECO:0000313" key="1">
    <source>
        <dbReference type="EMBL" id="GAX54047.1"/>
    </source>
</evidence>
<evidence type="ECO:0000313" key="2">
    <source>
        <dbReference type="Proteomes" id="UP000217446"/>
    </source>
</evidence>
<dbReference type="Proteomes" id="UP000217446">
    <property type="component" value="Unassembled WGS sequence"/>
</dbReference>
<reference evidence="2" key="1">
    <citation type="submission" date="2017-05" db="EMBL/GenBank/DDBJ databases">
        <title>Streptomyces olivochromogenes NBRC 3561 whole genome shotgun sequence.</title>
        <authorList>
            <person name="Dohra H."/>
            <person name="Kodani S."/>
        </authorList>
    </citation>
    <scope>NUCLEOTIDE SEQUENCE [LARGE SCALE GENOMIC DNA]</scope>
    <source>
        <strain evidence="2">NBRC 3561</strain>
    </source>
</reference>
<dbReference type="InterPro" id="IPR026337">
    <property type="entry name" value="AKG_HExxH"/>
</dbReference>
<keyword evidence="2" id="KW-1185">Reference proteome</keyword>
<dbReference type="NCBIfam" id="TIGR04267">
    <property type="entry name" value="mod_HExxH"/>
    <property type="match status" value="1"/>
</dbReference>
<name>A0A250VIM9_STROL</name>
<dbReference type="STRING" id="1963.AQJ27_32785"/>
<organism evidence="1 2">
    <name type="scientific">Streptomyces olivochromogenes</name>
    <dbReference type="NCBI Taxonomy" id="1963"/>
    <lineage>
        <taxon>Bacteria</taxon>
        <taxon>Bacillati</taxon>
        <taxon>Actinomycetota</taxon>
        <taxon>Actinomycetes</taxon>
        <taxon>Kitasatosporales</taxon>
        <taxon>Streptomycetaceae</taxon>
        <taxon>Streptomyces</taxon>
    </lineage>
</organism>
<sequence length="596" mass="64034">MRRHHLSEPVLDALNSVTEDEEAVGFLLDAESSRRLLLLRAIRDAAADETAADADDVRRAWRLLEAAERADPAGFRTVLLDPQVGVWSASLLRRLSRPDPAATVGEPPLRVELGFLGQLAAAVFIGAGADFRARVPVQDGRVFLPGLGRATVGGDPWGTAEVWGHDGAVRVAAGDVTVTLPDDRENDVPGWEGQRRLRAEHAGMRLTVTLDDLGPYAPVPALAAPGRLSSAQFASWQHWFARMWPVLVNDHVVSARALTTGLRSVVPLPRGERLRARAASSSDAFGCLLLSEPDEDEDVLPAQLGVALVHEFRHTLLNGLIFLTPLFEECDELFYAPWRDDPRPLGGLVHGAYAFSGVAHYWRTRGAEGLAGFEHALWRSAVRGVLGTLREHPALTPLGHALVDSLDEQTTGWHAEPVGVREQRLAHLATVHHRATWRAHHLQVPAAHAKELAEAWSAGRPGHAVTRHPEPALRADPGACRLDTLALLARLGLVAPGEFDALRAAENPARKVPGVVPADLALVDGDATTAVKLYGEELSGPDARPAAWAGLGLALAECGERAAGNALTERPELALAVGRALPTPPDPVLLAHWLAE</sequence>
<gene>
    <name evidence="1" type="ORF">SO3561_05580</name>
</gene>
<comment type="caution">
    <text evidence="1">The sequence shown here is derived from an EMBL/GenBank/DDBJ whole genome shotgun (WGS) entry which is preliminary data.</text>
</comment>